<sequence length="179" mass="20238">MHSFVPFQCPSYECKKETAERHALGRARFVKVSASHRPASSGFFVKVIEDKHSGPVKHRNTGAVARVFPGLLREPNRVLLKQCKMWGPIGGLAPLCLQVLLGGFGRRKVFPMYNVCIFDLEDRKNLQQLFFIRIKGPLHIEAAFGSTVLLSSADKLGASRKYLLKSYVHRVDELQYRNP</sequence>
<proteinExistence type="predicted"/>
<keyword evidence="2" id="KW-1185">Reference proteome</keyword>
<gene>
    <name evidence="1" type="ORF">HCBG_08622</name>
</gene>
<accession>C0NZP2</accession>
<protein>
    <submittedName>
        <fullName evidence="1">Uncharacterized protein</fullName>
    </submittedName>
</protein>
<evidence type="ECO:0000313" key="1">
    <source>
        <dbReference type="EMBL" id="EEH03290.1"/>
    </source>
</evidence>
<dbReference type="GeneID" id="69041638"/>
<dbReference type="AlphaFoldDB" id="C0NZP2"/>
<reference evidence="1" key="1">
    <citation type="submission" date="2009-02" db="EMBL/GenBank/DDBJ databases">
        <title>The Genome Sequence of Ajellomyces capsulatus strain G186AR.</title>
        <authorList>
            <consortium name="The Broad Institute Genome Sequencing Platform"/>
            <person name="Champion M."/>
            <person name="Cuomo C."/>
            <person name="Ma L.-J."/>
            <person name="Henn M.R."/>
            <person name="Sil A."/>
            <person name="Goldman B."/>
            <person name="Young S.K."/>
            <person name="Kodira C.D."/>
            <person name="Zeng Q."/>
            <person name="Koehrsen M."/>
            <person name="Alvarado L."/>
            <person name="Berlin A."/>
            <person name="Borenstein D."/>
            <person name="Chen Z."/>
            <person name="Engels R."/>
            <person name="Freedman E."/>
            <person name="Gellesch M."/>
            <person name="Goldberg J."/>
            <person name="Griggs A."/>
            <person name="Gujja S."/>
            <person name="Heiman D."/>
            <person name="Hepburn T."/>
            <person name="Howarth C."/>
            <person name="Jen D."/>
            <person name="Larson L."/>
            <person name="Lewis B."/>
            <person name="Mehta T."/>
            <person name="Park D."/>
            <person name="Pearson M."/>
            <person name="Roberts A."/>
            <person name="Saif S."/>
            <person name="Shea T."/>
            <person name="Shenoy N."/>
            <person name="Sisk P."/>
            <person name="Stolte C."/>
            <person name="Sykes S."/>
            <person name="Walk T."/>
            <person name="White J."/>
            <person name="Yandava C."/>
            <person name="Klein B."/>
            <person name="McEwen J.G."/>
            <person name="Puccia R."/>
            <person name="Goldman G.H."/>
            <person name="Felipe M.S."/>
            <person name="Nino-Vega G."/>
            <person name="San-Blas G."/>
            <person name="Taylor J."/>
            <person name="Mendoza L."/>
            <person name="Galagan J."/>
            <person name="Nusbaum C."/>
            <person name="Birren B."/>
        </authorList>
    </citation>
    <scope>NUCLEOTIDE SEQUENCE</scope>
    <source>
        <strain evidence="1">G186AR</strain>
    </source>
</reference>
<organism evidence="1 2">
    <name type="scientific">Ajellomyces capsulatus (strain G186AR / H82 / ATCC MYA-2454 / RMSCC 2432)</name>
    <name type="common">Darling's disease fungus</name>
    <name type="synonym">Histoplasma capsulatum</name>
    <dbReference type="NCBI Taxonomy" id="447093"/>
    <lineage>
        <taxon>Eukaryota</taxon>
        <taxon>Fungi</taxon>
        <taxon>Dikarya</taxon>
        <taxon>Ascomycota</taxon>
        <taxon>Pezizomycotina</taxon>
        <taxon>Eurotiomycetes</taxon>
        <taxon>Eurotiomycetidae</taxon>
        <taxon>Onygenales</taxon>
        <taxon>Ajellomycetaceae</taxon>
        <taxon>Histoplasma</taxon>
    </lineage>
</organism>
<dbReference type="InParanoid" id="C0NZP2"/>
<dbReference type="Proteomes" id="UP000001631">
    <property type="component" value="Unassembled WGS sequence"/>
</dbReference>
<name>C0NZP2_AJECG</name>
<evidence type="ECO:0000313" key="2">
    <source>
        <dbReference type="Proteomes" id="UP000001631"/>
    </source>
</evidence>
<dbReference type="RefSeq" id="XP_045283771.1">
    <property type="nucleotide sequence ID" value="XM_045435671.1"/>
</dbReference>
<dbReference type="HOGENOM" id="CLU_1758271_0_0_1"/>
<dbReference type="EMBL" id="GG663378">
    <property type="protein sequence ID" value="EEH03290.1"/>
    <property type="molecule type" value="Genomic_DNA"/>
</dbReference>